<proteinExistence type="predicted"/>
<feature type="region of interest" description="Disordered" evidence="1">
    <location>
        <begin position="175"/>
        <end position="194"/>
    </location>
</feature>
<dbReference type="GeneID" id="54987783"/>
<evidence type="ECO:0000313" key="2">
    <source>
        <dbReference type="EMBL" id="AUV56819.1"/>
    </source>
</evidence>
<reference evidence="2 3" key="1">
    <citation type="submission" date="2017-12" db="EMBL/GenBank/DDBJ databases">
        <title>Phages infecting Faecalibacterium prausnitzii belong to novel viral genera that help decipher intestinal viromes.</title>
        <authorList>
            <person name="Petit M.-A."/>
            <person name="De Paepe M."/>
            <person name="Benevides L."/>
            <person name="Langella P."/>
        </authorList>
    </citation>
    <scope>NUCLEOTIDE SEQUENCE [LARGE SCALE GENOMIC DNA]</scope>
</reference>
<dbReference type="RefSeq" id="YP_009797369.1">
    <property type="nucleotide sequence ID" value="NC_047914.1"/>
</dbReference>
<name>A0A2K9V3Z2_9CAUD</name>
<dbReference type="GO" id="GO:0004386">
    <property type="term" value="F:helicase activity"/>
    <property type="evidence" value="ECO:0007669"/>
    <property type="project" value="UniProtKB-KW"/>
</dbReference>
<accession>A0A2K9V3Z2</accession>
<keyword evidence="2" id="KW-0347">Helicase</keyword>
<keyword evidence="2" id="KW-0547">Nucleotide-binding</keyword>
<organism evidence="2 3">
    <name type="scientific">Faecalibacterium phage FP_Taranis</name>
    <dbReference type="NCBI Taxonomy" id="2070186"/>
    <lineage>
        <taxon>Viruses</taxon>
        <taxon>Duplodnaviria</taxon>
        <taxon>Heunggongvirae</taxon>
        <taxon>Uroviricota</taxon>
        <taxon>Caudoviricetes</taxon>
        <taxon>Taranisvirus</taxon>
        <taxon>Taranisvirus taranis</taxon>
    </lineage>
</organism>
<dbReference type="EMBL" id="MG711467">
    <property type="protein sequence ID" value="AUV56819.1"/>
    <property type="molecule type" value="Genomic_DNA"/>
</dbReference>
<sequence length="194" mass="20959">MTDKKLMELLVVIDDHYGRIRSKEERMADTKIYIQAFGAIPDEIVEKALYTAFTQCRYQNQLIVDWCAEVKKLLAAGLPSANDLWAQAATAAKQITANLYYMTHGGLVTSEGKLTGENFKTRNAEIFAALPVAVQRWAGSPAELSMTFGRDGADLLQFVKPGFVRAVSEAPIESLQPPALPGGAAPAQIGGGTA</sequence>
<keyword evidence="2" id="KW-0067">ATP-binding</keyword>
<protein>
    <submittedName>
        <fullName evidence="2">Helicase loader</fullName>
    </submittedName>
</protein>
<dbReference type="Proteomes" id="UP000241620">
    <property type="component" value="Segment"/>
</dbReference>
<keyword evidence="2" id="KW-0378">Hydrolase</keyword>
<keyword evidence="3" id="KW-1185">Reference proteome</keyword>
<evidence type="ECO:0000256" key="1">
    <source>
        <dbReference type="SAM" id="MobiDB-lite"/>
    </source>
</evidence>
<dbReference type="KEGG" id="vg:54987783"/>
<evidence type="ECO:0000313" key="3">
    <source>
        <dbReference type="Proteomes" id="UP000241620"/>
    </source>
</evidence>